<keyword evidence="7" id="KW-1185">Reference proteome</keyword>
<keyword evidence="1 3" id="KW-0547">Nucleotide-binding</keyword>
<dbReference type="SUPFAM" id="SSF52540">
    <property type="entry name" value="P-loop containing nucleoside triphosphate hydrolases"/>
    <property type="match status" value="1"/>
</dbReference>
<evidence type="ECO:0000313" key="8">
    <source>
        <dbReference type="Proteomes" id="UP000184204"/>
    </source>
</evidence>
<evidence type="ECO:0000259" key="4">
    <source>
        <dbReference type="PROSITE" id="PS50901"/>
    </source>
</evidence>
<name>A0A0X8VD20_ANAPI</name>
<dbReference type="EMBL" id="CP014223">
    <property type="protein sequence ID" value="AMJ40502.1"/>
    <property type="molecule type" value="Genomic_DNA"/>
</dbReference>
<dbReference type="InterPro" id="IPR027417">
    <property type="entry name" value="P-loop_NTPase"/>
</dbReference>
<evidence type="ECO:0000256" key="1">
    <source>
        <dbReference type="ARBA" id="ARBA00022741"/>
    </source>
</evidence>
<dbReference type="EMBL" id="FQUA01000002">
    <property type="protein sequence ID" value="SHE40337.1"/>
    <property type="molecule type" value="Genomic_DNA"/>
</dbReference>
<reference evidence="8" key="3">
    <citation type="submission" date="2016-11" db="EMBL/GenBank/DDBJ databases">
        <authorList>
            <person name="Jaros S."/>
            <person name="Januszkiewicz K."/>
            <person name="Wedrychowicz H."/>
        </authorList>
    </citation>
    <scope>NUCLEOTIDE SEQUENCE [LARGE SCALE GENOMIC DNA]</scope>
    <source>
        <strain evidence="8">DSM 1682</strain>
    </source>
</reference>
<dbReference type="InterPro" id="IPR003593">
    <property type="entry name" value="AAA+_ATPase"/>
</dbReference>
<keyword evidence="2 3" id="KW-0067">ATP-binding</keyword>
<sequence length="237" mass="27296">MVNKILLRHDYLKLGISQYIDWLPEKAPHIIVCGATGSGKTYFTKLLLGKIALFESTAQIYICDFKGDRDFEFLNGCNHFYRFIKCQDGLQDFYNRFQQRQNGEDKSQNMIVLFFDEWAAYCNSLDKKVIEIEKQKLSNLLMLGRSFKVHIIIAQQRADAQYFGTARDNFSLSIGLGNLSEESKNMLFHEFKNQMNPDRTQGTGYMLTNGAEITSVVVPAITDMNKLHHVIKQGIER</sequence>
<accession>A0A0X8VD20</accession>
<organism evidence="6 8">
    <name type="scientific">Anaerotignum propionicum DSM 1682</name>
    <dbReference type="NCBI Taxonomy" id="991789"/>
    <lineage>
        <taxon>Bacteria</taxon>
        <taxon>Bacillati</taxon>
        <taxon>Bacillota</taxon>
        <taxon>Clostridia</taxon>
        <taxon>Lachnospirales</taxon>
        <taxon>Anaerotignaceae</taxon>
        <taxon>Anaerotignum</taxon>
    </lineage>
</organism>
<protein>
    <submittedName>
        <fullName evidence="5">FtsK/SpoIIIE family protein</fullName>
    </submittedName>
</protein>
<gene>
    <name evidence="5" type="ORF">CPRO_09020</name>
    <name evidence="6" type="ORF">SAMN02745151_00581</name>
</gene>
<dbReference type="Pfam" id="PF01580">
    <property type="entry name" value="FtsK_SpoIIIE"/>
    <property type="match status" value="1"/>
</dbReference>
<dbReference type="Proteomes" id="UP000068026">
    <property type="component" value="Chromosome"/>
</dbReference>
<dbReference type="InterPro" id="IPR002543">
    <property type="entry name" value="FtsK_dom"/>
</dbReference>
<dbReference type="InterPro" id="IPR050206">
    <property type="entry name" value="FtsK/SpoIIIE/SftA"/>
</dbReference>
<reference evidence="7" key="2">
    <citation type="submission" date="2016-01" db="EMBL/GenBank/DDBJ databases">
        <authorList>
            <person name="Poehlein A."/>
            <person name="Schlien K."/>
            <person name="Gottschalk G."/>
            <person name="Buckel W."/>
            <person name="Daniel R."/>
        </authorList>
    </citation>
    <scope>NUCLEOTIDE SEQUENCE [LARGE SCALE GENOMIC DNA]</scope>
    <source>
        <strain evidence="7">X2</strain>
    </source>
</reference>
<dbReference type="Proteomes" id="UP000184204">
    <property type="component" value="Unassembled WGS sequence"/>
</dbReference>
<evidence type="ECO:0000256" key="2">
    <source>
        <dbReference type="ARBA" id="ARBA00022840"/>
    </source>
</evidence>
<evidence type="ECO:0000313" key="6">
    <source>
        <dbReference type="EMBL" id="SHE40337.1"/>
    </source>
</evidence>
<reference evidence="6" key="4">
    <citation type="submission" date="2016-11" db="EMBL/GenBank/DDBJ databases">
        <authorList>
            <person name="Varghese N."/>
            <person name="Submissions S."/>
        </authorList>
    </citation>
    <scope>NUCLEOTIDE SEQUENCE</scope>
    <source>
        <strain evidence="6">DSM 1682</strain>
    </source>
</reference>
<dbReference type="RefSeq" id="WP_066048253.1">
    <property type="nucleotide sequence ID" value="NZ_CP014223.1"/>
</dbReference>
<dbReference type="AlphaFoldDB" id="A0A0X8VD20"/>
<feature type="domain" description="FtsK" evidence="4">
    <location>
        <begin position="2"/>
        <end position="185"/>
    </location>
</feature>
<dbReference type="PANTHER" id="PTHR22683">
    <property type="entry name" value="SPORULATION PROTEIN RELATED"/>
    <property type="match status" value="1"/>
</dbReference>
<dbReference type="PANTHER" id="PTHR22683:SF47">
    <property type="entry name" value="FTSK DOMAIN-CONTAINING PROTEIN YDCQ"/>
    <property type="match status" value="1"/>
</dbReference>
<dbReference type="GO" id="GO:0003677">
    <property type="term" value="F:DNA binding"/>
    <property type="evidence" value="ECO:0007669"/>
    <property type="project" value="InterPro"/>
</dbReference>
<dbReference type="Gene3D" id="3.40.50.300">
    <property type="entry name" value="P-loop containing nucleotide triphosphate hydrolases"/>
    <property type="match status" value="1"/>
</dbReference>
<dbReference type="OrthoDB" id="9807790at2"/>
<proteinExistence type="predicted"/>
<dbReference type="PROSITE" id="PS50901">
    <property type="entry name" value="FTSK"/>
    <property type="match status" value="1"/>
</dbReference>
<dbReference type="GO" id="GO:0005524">
    <property type="term" value="F:ATP binding"/>
    <property type="evidence" value="ECO:0007669"/>
    <property type="project" value="UniProtKB-UniRule"/>
</dbReference>
<reference evidence="5 7" key="1">
    <citation type="journal article" date="2016" name="Genome Announc.">
        <title>Complete Genome Sequence of the Amino Acid-Fermenting Clostridium propionicum X2 (DSM 1682).</title>
        <authorList>
            <person name="Poehlein A."/>
            <person name="Schlien K."/>
            <person name="Chowdhury N.P."/>
            <person name="Gottschalk G."/>
            <person name="Buckel W."/>
            <person name="Daniel R."/>
        </authorList>
    </citation>
    <scope>NUCLEOTIDE SEQUENCE [LARGE SCALE GENOMIC DNA]</scope>
    <source>
        <strain evidence="5 7">X2</strain>
    </source>
</reference>
<evidence type="ECO:0000313" key="7">
    <source>
        <dbReference type="Proteomes" id="UP000068026"/>
    </source>
</evidence>
<evidence type="ECO:0000313" key="5">
    <source>
        <dbReference type="EMBL" id="AMJ40502.1"/>
    </source>
</evidence>
<feature type="binding site" evidence="3">
    <location>
        <begin position="34"/>
        <end position="41"/>
    </location>
    <ligand>
        <name>ATP</name>
        <dbReference type="ChEBI" id="CHEBI:30616"/>
    </ligand>
</feature>
<evidence type="ECO:0000256" key="3">
    <source>
        <dbReference type="PROSITE-ProRule" id="PRU00289"/>
    </source>
</evidence>
<dbReference type="KEGG" id="cpro:CPRO_09020"/>
<dbReference type="SMART" id="SM00382">
    <property type="entry name" value="AAA"/>
    <property type="match status" value="1"/>
</dbReference>